<dbReference type="Gramene" id="scaffold_104459.1">
    <property type="protein sequence ID" value="scaffold_104459.1"/>
    <property type="gene ID" value="scaffold_104459.1"/>
</dbReference>
<name>D7KD14_ARALL</name>
<dbReference type="HOGENOM" id="CLU_3089932_0_0_1"/>
<gene>
    <name evidence="1" type="ORF">ARALYDRAFT_891665</name>
</gene>
<sequence>MVMVFNFNEINKTKKTSLDLAWDRSSHFYVRISAFTSSKLARNLCYRQLETY</sequence>
<evidence type="ECO:0000313" key="2">
    <source>
        <dbReference type="Proteomes" id="UP000008694"/>
    </source>
</evidence>
<accession>D7KD14</accession>
<proteinExistence type="predicted"/>
<dbReference type="EMBL" id="GL348713">
    <property type="protein sequence ID" value="EFH67691.1"/>
    <property type="molecule type" value="Genomic_DNA"/>
</dbReference>
<evidence type="ECO:0000313" key="1">
    <source>
        <dbReference type="EMBL" id="EFH67691.1"/>
    </source>
</evidence>
<dbReference type="AlphaFoldDB" id="D7KD14"/>
<reference evidence="2" key="1">
    <citation type="journal article" date="2011" name="Nat. Genet.">
        <title>The Arabidopsis lyrata genome sequence and the basis of rapid genome size change.</title>
        <authorList>
            <person name="Hu T.T."/>
            <person name="Pattyn P."/>
            <person name="Bakker E.G."/>
            <person name="Cao J."/>
            <person name="Cheng J.-F."/>
            <person name="Clark R.M."/>
            <person name="Fahlgren N."/>
            <person name="Fawcett J.A."/>
            <person name="Grimwood J."/>
            <person name="Gundlach H."/>
            <person name="Haberer G."/>
            <person name="Hollister J.D."/>
            <person name="Ossowski S."/>
            <person name="Ottilar R.P."/>
            <person name="Salamov A.A."/>
            <person name="Schneeberger K."/>
            <person name="Spannagl M."/>
            <person name="Wang X."/>
            <person name="Yang L."/>
            <person name="Nasrallah M.E."/>
            <person name="Bergelson J."/>
            <person name="Carrington J.C."/>
            <person name="Gaut B.S."/>
            <person name="Schmutz J."/>
            <person name="Mayer K.F.X."/>
            <person name="Van de Peer Y."/>
            <person name="Grigoriev I.V."/>
            <person name="Nordborg M."/>
            <person name="Weigel D."/>
            <person name="Guo Y.-L."/>
        </authorList>
    </citation>
    <scope>NUCLEOTIDE SEQUENCE [LARGE SCALE GENOMIC DNA]</scope>
    <source>
        <strain evidence="2">cv. MN47</strain>
    </source>
</reference>
<keyword evidence="2" id="KW-1185">Reference proteome</keyword>
<protein>
    <submittedName>
        <fullName evidence="1">Predicted protein</fullName>
    </submittedName>
</protein>
<dbReference type="Proteomes" id="UP000008694">
    <property type="component" value="Unassembled WGS sequence"/>
</dbReference>
<organism evidence="2">
    <name type="scientific">Arabidopsis lyrata subsp. lyrata</name>
    <name type="common">Lyre-leaved rock-cress</name>
    <dbReference type="NCBI Taxonomy" id="81972"/>
    <lineage>
        <taxon>Eukaryota</taxon>
        <taxon>Viridiplantae</taxon>
        <taxon>Streptophyta</taxon>
        <taxon>Embryophyta</taxon>
        <taxon>Tracheophyta</taxon>
        <taxon>Spermatophyta</taxon>
        <taxon>Magnoliopsida</taxon>
        <taxon>eudicotyledons</taxon>
        <taxon>Gunneridae</taxon>
        <taxon>Pentapetalae</taxon>
        <taxon>rosids</taxon>
        <taxon>malvids</taxon>
        <taxon>Brassicales</taxon>
        <taxon>Brassicaceae</taxon>
        <taxon>Camelineae</taxon>
        <taxon>Arabidopsis</taxon>
    </lineage>
</organism>